<accession>A0A315ZSG2</accession>
<dbReference type="AlphaFoldDB" id="A0A315ZSG2"/>
<protein>
    <submittedName>
        <fullName evidence="1">Uncharacterized protein</fullName>
    </submittedName>
</protein>
<dbReference type="EMBL" id="UHJJ01000014">
    <property type="protein sequence ID" value="SUQ15610.1"/>
    <property type="molecule type" value="Genomic_DNA"/>
</dbReference>
<evidence type="ECO:0000313" key="2">
    <source>
        <dbReference type="Proteomes" id="UP000254051"/>
    </source>
</evidence>
<name>A0A315ZSG2_9FIRM</name>
<reference evidence="2" key="1">
    <citation type="submission" date="2017-07" db="EMBL/GenBank/DDBJ databases">
        <authorList>
            <person name="Varghese N."/>
            <person name="Submissions S."/>
        </authorList>
    </citation>
    <scope>NUCLEOTIDE SEQUENCE [LARGE SCALE GENOMIC DNA]</scope>
    <source>
        <strain evidence="2">NLAE-zl-C134</strain>
    </source>
</reference>
<keyword evidence="2" id="KW-1185">Reference proteome</keyword>
<organism evidence="1 2">
    <name type="scientific">Faecalicatena contorta</name>
    <dbReference type="NCBI Taxonomy" id="39482"/>
    <lineage>
        <taxon>Bacteria</taxon>
        <taxon>Bacillati</taxon>
        <taxon>Bacillota</taxon>
        <taxon>Clostridia</taxon>
        <taxon>Lachnospirales</taxon>
        <taxon>Lachnospiraceae</taxon>
        <taxon>Faecalicatena</taxon>
    </lineage>
</organism>
<evidence type="ECO:0000313" key="1">
    <source>
        <dbReference type="EMBL" id="SUQ15610.1"/>
    </source>
</evidence>
<proteinExistence type="predicted"/>
<gene>
    <name evidence="1" type="ORF">SAMN05216529_11459</name>
</gene>
<sequence>MQYPDSLCRKHRHMGNGGAHLGNTIEKYYFEENSSDELACLDVFSLITGGWY</sequence>
<dbReference type="Proteomes" id="UP000254051">
    <property type="component" value="Unassembled WGS sequence"/>
</dbReference>